<feature type="transmembrane region" description="Helical" evidence="9">
    <location>
        <begin position="522"/>
        <end position="541"/>
    </location>
</feature>
<dbReference type="PANTHER" id="PTHR19241">
    <property type="entry name" value="ATP-BINDING CASSETTE TRANSPORTER"/>
    <property type="match status" value="1"/>
</dbReference>
<reference evidence="12" key="1">
    <citation type="submission" date="2020-10" db="EMBL/GenBank/DDBJ databases">
        <title>High-Quality Genome Resource of Clonostachys rosea strain S41 by Oxford Nanopore Long-Read Sequencing.</title>
        <authorList>
            <person name="Wang H."/>
        </authorList>
    </citation>
    <scope>NUCLEOTIDE SEQUENCE</scope>
    <source>
        <strain evidence="12">S41</strain>
    </source>
</reference>
<evidence type="ECO:0000259" key="11">
    <source>
        <dbReference type="PROSITE" id="PS50893"/>
    </source>
</evidence>
<keyword evidence="5" id="KW-0547">Nucleotide-binding</keyword>
<dbReference type="Gene3D" id="3.40.50.300">
    <property type="entry name" value="P-loop containing nucleotide triphosphate hydrolases"/>
    <property type="match status" value="1"/>
</dbReference>
<feature type="transmembrane region" description="Helical" evidence="9">
    <location>
        <begin position="553"/>
        <end position="576"/>
    </location>
</feature>
<evidence type="ECO:0000256" key="6">
    <source>
        <dbReference type="ARBA" id="ARBA00022840"/>
    </source>
</evidence>
<dbReference type="PROSITE" id="PS50893">
    <property type="entry name" value="ABC_TRANSPORTER_2"/>
    <property type="match status" value="1"/>
</dbReference>
<evidence type="ECO:0000313" key="13">
    <source>
        <dbReference type="Proteomes" id="UP000616885"/>
    </source>
</evidence>
<dbReference type="CDD" id="cd03232">
    <property type="entry name" value="ABCG_PDR_domain2"/>
    <property type="match status" value="1"/>
</dbReference>
<dbReference type="SMART" id="SM00382">
    <property type="entry name" value="AAA"/>
    <property type="match status" value="1"/>
</dbReference>
<dbReference type="AlphaFoldDB" id="A0A8H7NMZ7"/>
<dbReference type="InterPro" id="IPR034003">
    <property type="entry name" value="ABCG_PDR_2"/>
</dbReference>
<dbReference type="GO" id="GO:0016887">
    <property type="term" value="F:ATP hydrolysis activity"/>
    <property type="evidence" value="ECO:0007669"/>
    <property type="project" value="InterPro"/>
</dbReference>
<dbReference type="SUPFAM" id="SSF52540">
    <property type="entry name" value="P-loop containing nucleoside triphosphate hydrolases"/>
    <property type="match status" value="1"/>
</dbReference>
<comment type="similarity">
    <text evidence="2">Belongs to the ABC transporter superfamily. ABCG family. PDR (TC 3.A.1.205) subfamily.</text>
</comment>
<sequence>MAPASIFSLALVIYTGFTIPVNDMHPWFRWLNYLNPVGYVFESLMINEFHNRKIPCTRYIPDYPDASPDQRICTTTGSLAGADFVDGDTYLAVNFNYSADHLWRNFGIILALMVFGCVCYLVASEYILAEKSKGEVLLFKREHMPKFQSKYDAEGKSDDRLDSQIINQEKGIVLPSGIQQQTAAFHWDGVSYTIKVNKEDRQLLNEVDGWVKPGTLTALMGVTGAGKTTLLDVLANRVTMGVVNGEILVDGHLRNGGFQRKTGYVQQQDLHLPTSTVREALTFSALLRQPNSTPKAEKIAYVDEVLKLLEMETYADAVIGVPGEGLNVEQRKRLTIAVELAAKPALLLFLDEPTSGLDSQTAWSICTLLRKLANNGQAILCTLHQPSAILFQEFDNLLFLAMGGNTLYFGEIGESSKTLINYFERNGARKCHADENPAEWILEVTTAAPEAESPKDWPSAWRNSDERQAIKAKLAIMRETGAQQPVSINSSELDPFANPFNVQLKAVLVRAYQQYWRTPSYLYSKVALCLFSALFIGFSFWKTPNTLQGLQNQMYAVFMLLTIFVNFCTQIMPHFVTQRAIYEARERQSKTYSWKVFILSNIVVELSWNSLVSVLIFFSWYYPIGLQHNASESGQVAERGGLMFLYILEFIVFAGTFTHMAIAGVETEDGAGAIINLLFSFSLVFCGVLATPEALPGFWIFMYRVSPFTYLVSGILSTGLANARIKCSSEELLRFSPVVINLL</sequence>
<evidence type="ECO:0000256" key="10">
    <source>
        <dbReference type="SAM" id="SignalP"/>
    </source>
</evidence>
<evidence type="ECO:0000256" key="3">
    <source>
        <dbReference type="ARBA" id="ARBA00022448"/>
    </source>
</evidence>
<dbReference type="InterPro" id="IPR027417">
    <property type="entry name" value="P-loop_NTPase"/>
</dbReference>
<keyword evidence="6" id="KW-0067">ATP-binding</keyword>
<keyword evidence="10" id="KW-0732">Signal</keyword>
<feature type="signal peptide" evidence="10">
    <location>
        <begin position="1"/>
        <end position="18"/>
    </location>
</feature>
<feature type="transmembrane region" description="Helical" evidence="9">
    <location>
        <begin position="102"/>
        <end position="123"/>
    </location>
</feature>
<feature type="transmembrane region" description="Helical" evidence="9">
    <location>
        <begin position="642"/>
        <end position="665"/>
    </location>
</feature>
<evidence type="ECO:0000256" key="2">
    <source>
        <dbReference type="ARBA" id="ARBA00006012"/>
    </source>
</evidence>
<dbReference type="Pfam" id="PF00005">
    <property type="entry name" value="ABC_tran"/>
    <property type="match status" value="1"/>
</dbReference>
<dbReference type="EMBL" id="JADCTT010000001">
    <property type="protein sequence ID" value="KAF9758816.1"/>
    <property type="molecule type" value="Genomic_DNA"/>
</dbReference>
<feature type="transmembrane region" description="Helical" evidence="9">
    <location>
        <begin position="708"/>
        <end position="725"/>
    </location>
</feature>
<feature type="chain" id="PRO_5034654494" description="ABC transporter domain-containing protein" evidence="10">
    <location>
        <begin position="19"/>
        <end position="743"/>
    </location>
</feature>
<dbReference type="InterPro" id="IPR003439">
    <property type="entry name" value="ABC_transporter-like_ATP-bd"/>
</dbReference>
<dbReference type="GO" id="GO:0016020">
    <property type="term" value="C:membrane"/>
    <property type="evidence" value="ECO:0007669"/>
    <property type="project" value="UniProtKB-SubCell"/>
</dbReference>
<dbReference type="Proteomes" id="UP000616885">
    <property type="component" value="Unassembled WGS sequence"/>
</dbReference>
<keyword evidence="7 9" id="KW-1133">Transmembrane helix</keyword>
<comment type="caution">
    <text evidence="12">The sequence shown here is derived from an EMBL/GenBank/DDBJ whole genome shotgun (WGS) entry which is preliminary data.</text>
</comment>
<gene>
    <name evidence="12" type="ORF">IM811_000510</name>
</gene>
<feature type="domain" description="ABC transporter" evidence="11">
    <location>
        <begin position="185"/>
        <end position="428"/>
    </location>
</feature>
<evidence type="ECO:0000256" key="9">
    <source>
        <dbReference type="SAM" id="Phobius"/>
    </source>
</evidence>
<keyword evidence="8 9" id="KW-0472">Membrane</keyword>
<dbReference type="GO" id="GO:0140359">
    <property type="term" value="F:ABC-type transporter activity"/>
    <property type="evidence" value="ECO:0007669"/>
    <property type="project" value="InterPro"/>
</dbReference>
<dbReference type="FunFam" id="3.40.50.300:FF:000054">
    <property type="entry name" value="ABC multidrug transporter atrF"/>
    <property type="match status" value="1"/>
</dbReference>
<evidence type="ECO:0000256" key="5">
    <source>
        <dbReference type="ARBA" id="ARBA00022741"/>
    </source>
</evidence>
<evidence type="ECO:0000256" key="7">
    <source>
        <dbReference type="ARBA" id="ARBA00022989"/>
    </source>
</evidence>
<dbReference type="InterPro" id="IPR010929">
    <property type="entry name" value="PDR_CDR_ABC"/>
</dbReference>
<dbReference type="InterPro" id="IPR013525">
    <property type="entry name" value="ABC2_TM"/>
</dbReference>
<evidence type="ECO:0000313" key="12">
    <source>
        <dbReference type="EMBL" id="KAF9758816.1"/>
    </source>
</evidence>
<comment type="subcellular location">
    <subcellularLocation>
        <location evidence="1">Membrane</location>
        <topology evidence="1">Multi-pass membrane protein</topology>
    </subcellularLocation>
</comment>
<dbReference type="Pfam" id="PF01061">
    <property type="entry name" value="ABC2_membrane"/>
    <property type="match status" value="2"/>
</dbReference>
<protein>
    <recommendedName>
        <fullName evidence="11">ABC transporter domain-containing protein</fullName>
    </recommendedName>
</protein>
<accession>A0A8H7NMZ7</accession>
<evidence type="ECO:0000256" key="8">
    <source>
        <dbReference type="ARBA" id="ARBA00023136"/>
    </source>
</evidence>
<feature type="transmembrane region" description="Helical" evidence="9">
    <location>
        <begin position="596"/>
        <end position="622"/>
    </location>
</feature>
<name>A0A8H7NMZ7_BIOOC</name>
<feature type="transmembrane region" description="Helical" evidence="9">
    <location>
        <begin position="677"/>
        <end position="702"/>
    </location>
</feature>
<evidence type="ECO:0000256" key="1">
    <source>
        <dbReference type="ARBA" id="ARBA00004141"/>
    </source>
</evidence>
<proteinExistence type="inferred from homology"/>
<keyword evidence="4 9" id="KW-0812">Transmembrane</keyword>
<dbReference type="InterPro" id="IPR003593">
    <property type="entry name" value="AAA+_ATPase"/>
</dbReference>
<keyword evidence="3" id="KW-0813">Transport</keyword>
<evidence type="ECO:0000256" key="4">
    <source>
        <dbReference type="ARBA" id="ARBA00022692"/>
    </source>
</evidence>
<organism evidence="12 13">
    <name type="scientific">Bionectria ochroleuca</name>
    <name type="common">Gliocladium roseum</name>
    <dbReference type="NCBI Taxonomy" id="29856"/>
    <lineage>
        <taxon>Eukaryota</taxon>
        <taxon>Fungi</taxon>
        <taxon>Dikarya</taxon>
        <taxon>Ascomycota</taxon>
        <taxon>Pezizomycotina</taxon>
        <taxon>Sordariomycetes</taxon>
        <taxon>Hypocreomycetidae</taxon>
        <taxon>Hypocreales</taxon>
        <taxon>Bionectriaceae</taxon>
        <taxon>Clonostachys</taxon>
    </lineage>
</organism>
<dbReference type="Pfam" id="PF06422">
    <property type="entry name" value="PDR_CDR"/>
    <property type="match status" value="1"/>
</dbReference>
<dbReference type="GO" id="GO:0005524">
    <property type="term" value="F:ATP binding"/>
    <property type="evidence" value="ECO:0007669"/>
    <property type="project" value="UniProtKB-KW"/>
</dbReference>